<dbReference type="Gene3D" id="3.40.50.200">
    <property type="entry name" value="Peptidase S8/S53 domain"/>
    <property type="match status" value="1"/>
</dbReference>
<dbReference type="GO" id="GO:0006508">
    <property type="term" value="P:proteolysis"/>
    <property type="evidence" value="ECO:0007669"/>
    <property type="project" value="UniProtKB-KW"/>
</dbReference>
<dbReference type="PROSITE" id="PS00137">
    <property type="entry name" value="SUBTILASE_HIS"/>
    <property type="match status" value="1"/>
</dbReference>
<dbReference type="InterPro" id="IPR037045">
    <property type="entry name" value="S8pro/Inhibitor_I9_sf"/>
</dbReference>
<dbReference type="eggNOG" id="COG1404">
    <property type="taxonomic scope" value="Bacteria"/>
</dbReference>
<evidence type="ECO:0000256" key="7">
    <source>
        <dbReference type="RuleBase" id="RU003355"/>
    </source>
</evidence>
<dbReference type="PROSITE" id="PS00136">
    <property type="entry name" value="SUBTILASE_ASP"/>
    <property type="match status" value="1"/>
</dbReference>
<dbReference type="InterPro" id="IPR036852">
    <property type="entry name" value="Peptidase_S8/S53_dom_sf"/>
</dbReference>
<dbReference type="InterPro" id="IPR023827">
    <property type="entry name" value="Peptidase_S8_Asp-AS"/>
</dbReference>
<dbReference type="GO" id="GO:0004252">
    <property type="term" value="F:serine-type endopeptidase activity"/>
    <property type="evidence" value="ECO:0007669"/>
    <property type="project" value="UniProtKB-UniRule"/>
</dbReference>
<evidence type="ECO:0000256" key="4">
    <source>
        <dbReference type="ARBA" id="ARBA00022825"/>
    </source>
</evidence>
<feature type="domain" description="PilZ" evidence="10">
    <location>
        <begin position="527"/>
        <end position="618"/>
    </location>
</feature>
<gene>
    <name evidence="12" type="ORF">A11Q_946</name>
</gene>
<dbReference type="PANTHER" id="PTHR43806:SF11">
    <property type="entry name" value="CEREVISIN-RELATED"/>
    <property type="match status" value="1"/>
</dbReference>
<name>M4V702_9BACT</name>
<accession>M4V702</accession>
<feature type="domain" description="Fervidolysin-like N-terminal prodomain" evidence="11">
    <location>
        <begin position="30"/>
        <end position="108"/>
    </location>
</feature>
<dbReference type="SUPFAM" id="SSF52743">
    <property type="entry name" value="Subtilisin-like"/>
    <property type="match status" value="1"/>
</dbReference>
<dbReference type="CDD" id="cd07473">
    <property type="entry name" value="Peptidases_S8_Subtilisin_like"/>
    <property type="match status" value="1"/>
</dbReference>
<dbReference type="PANTHER" id="PTHR43806">
    <property type="entry name" value="PEPTIDASE S8"/>
    <property type="match status" value="1"/>
</dbReference>
<dbReference type="InterPro" id="IPR054399">
    <property type="entry name" value="Fervidolysin-like_N_prodom"/>
</dbReference>
<organism evidence="12 13">
    <name type="scientific">Pseudobdellovibrio exovorus JSS</name>
    <dbReference type="NCBI Taxonomy" id="1184267"/>
    <lineage>
        <taxon>Bacteria</taxon>
        <taxon>Pseudomonadati</taxon>
        <taxon>Bdellovibrionota</taxon>
        <taxon>Bdellovibrionia</taxon>
        <taxon>Bdellovibrionales</taxon>
        <taxon>Pseudobdellovibrionaceae</taxon>
        <taxon>Pseudobdellovibrio</taxon>
    </lineage>
</organism>
<evidence type="ECO:0000313" key="13">
    <source>
        <dbReference type="Proteomes" id="UP000012040"/>
    </source>
</evidence>
<dbReference type="InterPro" id="IPR023828">
    <property type="entry name" value="Peptidase_S8_Ser-AS"/>
</dbReference>
<sequence length="625" mass="65789">MSSPVPDNGDMWKLNLSLVVGLSLSVVVPSALAQVSAPQTVTGEYIVKFKQQSSVSSAGLSKMAGTFGASVSVKNVFAASRMMHLKVNSEVARDALYANPDVEFIEPNYILSVNPVDVSPLGSAPQASDSYGQSRANVQVRDSWNIQKPYDSGNKVVVAVIDTGLDRGHLLFKDSGSIWENEKEKNGLAGVDDDGNGYVDDINGWNYVGSTGNVHDDNNHGTHVAGIVLGVGQDVMAYPVRESKVKILPLKFLDSKGAGSTANAVSAIYYAVAQGAKVINNSWGGPSYSQSLHEAYAYAYNNGVVIVSAAGNSNTNNDSTPMYPANINSPNNISVASTTDSDYKSSFSNYGVGSVHVAAPGSSILSSVPGSGCFAPGCYQMMSGTSMAAPFVAGLAALILREAPQLSSYQVKSIIEGSLDRVSGLSTVVSTSGRVNAYKAIINAKANVETPPWSPAYAPDYKTSRSTASAMEALPGAGCGLVKALVDKGGTGGGSGAWTLVAILMLPFAVAVALRNRKEAQTPATANRRVHDRFSVAKKAVLKANDQLIDITTADMSVGGISFKSDAGLNKGQIIELQFSEKSDEKLEAEVVWCSTKQEYGLRFLNVSESIKFQIQSWTQGLVPT</sequence>
<dbReference type="InterPro" id="IPR015500">
    <property type="entry name" value="Peptidase_S8_subtilisin-rel"/>
</dbReference>
<keyword evidence="2 6" id="KW-0645">Protease</keyword>
<evidence type="ECO:0000259" key="9">
    <source>
        <dbReference type="Pfam" id="PF00082"/>
    </source>
</evidence>
<dbReference type="PROSITE" id="PS00138">
    <property type="entry name" value="SUBTILASE_SER"/>
    <property type="match status" value="1"/>
</dbReference>
<feature type="active site" description="Charge relay system" evidence="5 6">
    <location>
        <position position="220"/>
    </location>
</feature>
<dbReference type="InterPro" id="IPR050131">
    <property type="entry name" value="Peptidase_S8_subtilisin-like"/>
</dbReference>
<dbReference type="InterPro" id="IPR009875">
    <property type="entry name" value="PilZ_domain"/>
</dbReference>
<dbReference type="Pfam" id="PF22148">
    <property type="entry name" value="Fervidolysin_NPro-like"/>
    <property type="match status" value="1"/>
</dbReference>
<evidence type="ECO:0000256" key="5">
    <source>
        <dbReference type="PIRSR" id="PIRSR615500-1"/>
    </source>
</evidence>
<dbReference type="Gene3D" id="3.30.70.80">
    <property type="entry name" value="Peptidase S8 propeptide/proteinase inhibitor I9"/>
    <property type="match status" value="1"/>
</dbReference>
<dbReference type="Pfam" id="PF00082">
    <property type="entry name" value="Peptidase_S8"/>
    <property type="match status" value="1"/>
</dbReference>
<keyword evidence="8" id="KW-1133">Transmembrane helix</keyword>
<keyword evidence="4 6" id="KW-0720">Serine protease</keyword>
<feature type="active site" description="Charge relay system" evidence="5 6">
    <location>
        <position position="386"/>
    </location>
</feature>
<dbReference type="Pfam" id="PF07238">
    <property type="entry name" value="PilZ"/>
    <property type="match status" value="1"/>
</dbReference>
<dbReference type="InterPro" id="IPR000209">
    <property type="entry name" value="Peptidase_S8/S53_dom"/>
</dbReference>
<evidence type="ECO:0000259" key="11">
    <source>
        <dbReference type="Pfam" id="PF22148"/>
    </source>
</evidence>
<dbReference type="EMBL" id="CP003537">
    <property type="protein sequence ID" value="AGH95162.1"/>
    <property type="molecule type" value="Genomic_DNA"/>
</dbReference>
<evidence type="ECO:0000256" key="6">
    <source>
        <dbReference type="PROSITE-ProRule" id="PRU01240"/>
    </source>
</evidence>
<dbReference type="InterPro" id="IPR022398">
    <property type="entry name" value="Peptidase_S8_His-AS"/>
</dbReference>
<evidence type="ECO:0000256" key="8">
    <source>
        <dbReference type="SAM" id="Phobius"/>
    </source>
</evidence>
<keyword evidence="3 6" id="KW-0378">Hydrolase</keyword>
<evidence type="ECO:0000313" key="12">
    <source>
        <dbReference type="EMBL" id="AGH95162.1"/>
    </source>
</evidence>
<feature type="domain" description="Peptidase S8/S53" evidence="9">
    <location>
        <begin position="153"/>
        <end position="419"/>
    </location>
</feature>
<evidence type="ECO:0000256" key="3">
    <source>
        <dbReference type="ARBA" id="ARBA00022801"/>
    </source>
</evidence>
<protein>
    <submittedName>
        <fullName evidence="12">Subtilisin like serine protease</fullName>
    </submittedName>
</protein>
<comment type="similarity">
    <text evidence="1 6 7">Belongs to the peptidase S8 family.</text>
</comment>
<dbReference type="PATRIC" id="fig|1184267.3.peg.961"/>
<dbReference type="Gene3D" id="2.40.10.220">
    <property type="entry name" value="predicted glycosyltransferase like domains"/>
    <property type="match status" value="1"/>
</dbReference>
<feature type="transmembrane region" description="Helical" evidence="8">
    <location>
        <begin position="496"/>
        <end position="514"/>
    </location>
</feature>
<dbReference type="AlphaFoldDB" id="M4V702"/>
<keyword evidence="8" id="KW-0812">Transmembrane</keyword>
<keyword evidence="13" id="KW-1185">Reference proteome</keyword>
<evidence type="ECO:0000259" key="10">
    <source>
        <dbReference type="Pfam" id="PF07238"/>
    </source>
</evidence>
<dbReference type="HOGENOM" id="CLU_440538_0_0_7"/>
<proteinExistence type="inferred from homology"/>
<dbReference type="PROSITE" id="PS51892">
    <property type="entry name" value="SUBTILASE"/>
    <property type="match status" value="1"/>
</dbReference>
<dbReference type="Proteomes" id="UP000012040">
    <property type="component" value="Chromosome"/>
</dbReference>
<dbReference type="SUPFAM" id="SSF141371">
    <property type="entry name" value="PilZ domain-like"/>
    <property type="match status" value="1"/>
</dbReference>
<dbReference type="KEGG" id="bex:A11Q_946"/>
<dbReference type="PRINTS" id="PR00723">
    <property type="entry name" value="SUBTILISIN"/>
</dbReference>
<keyword evidence="8" id="KW-0472">Membrane</keyword>
<dbReference type="GO" id="GO:0035438">
    <property type="term" value="F:cyclic-di-GMP binding"/>
    <property type="evidence" value="ECO:0007669"/>
    <property type="project" value="InterPro"/>
</dbReference>
<evidence type="ECO:0000256" key="2">
    <source>
        <dbReference type="ARBA" id="ARBA00022670"/>
    </source>
</evidence>
<reference evidence="12 13" key="1">
    <citation type="journal article" date="2013" name="ISME J.">
        <title>By their genes ye shall know them: genomic signatures of predatory bacteria.</title>
        <authorList>
            <person name="Pasternak Z."/>
            <person name="Pietrokovski S."/>
            <person name="Rotem O."/>
            <person name="Gophna U."/>
            <person name="Lurie-Weinberger M.N."/>
            <person name="Jurkevitch E."/>
        </authorList>
    </citation>
    <scope>NUCLEOTIDE SEQUENCE [LARGE SCALE GENOMIC DNA]</scope>
    <source>
        <strain evidence="12 13">JSS</strain>
    </source>
</reference>
<feature type="active site" description="Charge relay system" evidence="5 6">
    <location>
        <position position="162"/>
    </location>
</feature>
<evidence type="ECO:0000256" key="1">
    <source>
        <dbReference type="ARBA" id="ARBA00011073"/>
    </source>
</evidence>
<dbReference type="InterPro" id="IPR034204">
    <property type="entry name" value="PfSUB1-like_cat_dom"/>
</dbReference>